<feature type="binding site" evidence="12">
    <location>
        <begin position="238"/>
        <end position="239"/>
    </location>
    <ligand>
        <name>ATP</name>
        <dbReference type="ChEBI" id="CHEBI:30616"/>
    </ligand>
</feature>
<feature type="binding site" evidence="12">
    <location>
        <begin position="102"/>
        <end position="104"/>
    </location>
    <ligand>
        <name>ATP</name>
        <dbReference type="ChEBI" id="CHEBI:30616"/>
    </ligand>
</feature>
<evidence type="ECO:0000256" key="3">
    <source>
        <dbReference type="ARBA" id="ARBA00010912"/>
    </source>
</evidence>
<dbReference type="SUPFAM" id="SSF55003">
    <property type="entry name" value="PAP/Archaeal CCA-adding enzyme, C-terminal domain"/>
    <property type="match status" value="1"/>
</dbReference>
<dbReference type="AlphaFoldDB" id="A0A2D3VLS7"/>
<evidence type="ECO:0000256" key="4">
    <source>
        <dbReference type="ARBA" id="ARBA00022664"/>
    </source>
</evidence>
<keyword evidence="10 11" id="KW-0539">Nucleus</keyword>
<accession>A0A2D3VLS7</accession>
<keyword evidence="7 11" id="KW-0547">Nucleotide-binding</keyword>
<feature type="compositionally biased region" description="Basic and acidic residues" evidence="14">
    <location>
        <begin position="559"/>
        <end position="586"/>
    </location>
</feature>
<dbReference type="InterPro" id="IPR011068">
    <property type="entry name" value="NuclTrfase_I-like_C"/>
</dbReference>
<feature type="binding site" evidence="13">
    <location>
        <position position="102"/>
    </location>
    <ligand>
        <name>Mg(2+)</name>
        <dbReference type="ChEBI" id="CHEBI:18420"/>
        <label>2</label>
        <note>catalytic</note>
    </ligand>
</feature>
<evidence type="ECO:0000256" key="11">
    <source>
        <dbReference type="PIRNR" id="PIRNR018425"/>
    </source>
</evidence>
<dbReference type="Pfam" id="PF04928">
    <property type="entry name" value="PAP_central"/>
    <property type="match status" value="1"/>
</dbReference>
<proteinExistence type="inferred from homology"/>
<dbReference type="EMBL" id="FJUY01000017">
    <property type="protein sequence ID" value="CZT23564.1"/>
    <property type="molecule type" value="Genomic_DNA"/>
</dbReference>
<evidence type="ECO:0000259" key="16">
    <source>
        <dbReference type="Pfam" id="PF04928"/>
    </source>
</evidence>
<dbReference type="GO" id="GO:0005634">
    <property type="term" value="C:nucleus"/>
    <property type="evidence" value="ECO:0007669"/>
    <property type="project" value="UniProtKB-SubCell"/>
</dbReference>
<comment type="cofactor">
    <cofactor evidence="1">
        <name>Mn(2+)</name>
        <dbReference type="ChEBI" id="CHEBI:29035"/>
    </cofactor>
</comment>
<dbReference type="Pfam" id="PF20750">
    <property type="entry name" value="PAP_NTPase"/>
    <property type="match status" value="1"/>
</dbReference>
<evidence type="ECO:0000256" key="10">
    <source>
        <dbReference type="ARBA" id="ARBA00023242"/>
    </source>
</evidence>
<dbReference type="InterPro" id="IPR007010">
    <property type="entry name" value="PolA_pol_RNA-bd_dom"/>
</dbReference>
<dbReference type="RefSeq" id="XP_023630288.1">
    <property type="nucleotide sequence ID" value="XM_023774520.1"/>
</dbReference>
<sequence length="608" mass="67593">MAQNGAQHLGVTPPLSNDPPKEIDVKLGDKLMEELKHQGNYEHPDETQKRADVLAKLTSLLHQLVQIVGKQKRLPQNILDEAGGKIFTYGSYRLGVYGPGSDIDTLMVAPRHVTREDFFEHMPGLLRKAAGPDELTELTPVQGITVPIIKLEMNGISIDLIFSALTLASVPKSLELTDNNLLRGLSETDLRCVNGTRVTDRIMQLVPQTKIFRLALRAVKLWAQRRAIYGNVVGFPGGVAYAMMVARICQLYPRAAAPVIVQKFFFVISNWSWPSPITLQQREVGPLAEKEWDPSSNKWDKFHLMPVITPAYPCMNSTVSIMPSTKTVLLAELRRGHQIMEDIYSGKKEWKDLFERHSFFSASYQHYICIITAGRTKEAQQAWSGLVQSRLRRLITGIEQSDANSVELVQPFNKGIDRQHDCKSDEEREAALGGSLESQVGQTKTVDKSADVQVQAVVQGDSAALEAAAGSGEVEKQQDGIQTVWTTTFYLGIKLLEGAKNLDISWPILEFRRLCTEWEHYDSNMHSIQIKHVRDHSLPDDVFIPGEARPKKKKGKKNKTNEPARAGDNKRSADSAGLHENEDPRAAKRALNGPGTSAKVNVSAMPVG</sequence>
<dbReference type="Pfam" id="PF04926">
    <property type="entry name" value="PAP_RNA-bind"/>
    <property type="match status" value="1"/>
</dbReference>
<dbReference type="EC" id="2.7.7.19" evidence="11"/>
<evidence type="ECO:0000256" key="2">
    <source>
        <dbReference type="ARBA" id="ARBA00004123"/>
    </source>
</evidence>
<evidence type="ECO:0000256" key="7">
    <source>
        <dbReference type="ARBA" id="ARBA00022741"/>
    </source>
</evidence>
<dbReference type="InterPro" id="IPR007012">
    <property type="entry name" value="PolA_pol_cen_dom"/>
</dbReference>
<dbReference type="Gene3D" id="1.10.1410.10">
    <property type="match status" value="1"/>
</dbReference>
<keyword evidence="5 11" id="KW-0808">Transferase</keyword>
<feature type="binding site" evidence="13">
    <location>
        <position position="102"/>
    </location>
    <ligand>
        <name>Mg(2+)</name>
        <dbReference type="ChEBI" id="CHEBI:18420"/>
        <label>1</label>
        <note>catalytic</note>
    </ligand>
</feature>
<dbReference type="GO" id="GO:0031123">
    <property type="term" value="P:RNA 3'-end processing"/>
    <property type="evidence" value="ECO:0007669"/>
    <property type="project" value="InterPro"/>
</dbReference>
<evidence type="ECO:0000256" key="6">
    <source>
        <dbReference type="ARBA" id="ARBA00022723"/>
    </source>
</evidence>
<comment type="similarity">
    <text evidence="3 11">Belongs to the poly(A) polymerase family.</text>
</comment>
<evidence type="ECO:0000313" key="18">
    <source>
        <dbReference type="EMBL" id="CZT23564.1"/>
    </source>
</evidence>
<feature type="region of interest" description="Disordered" evidence="14">
    <location>
        <begin position="541"/>
        <end position="608"/>
    </location>
</feature>
<evidence type="ECO:0000259" key="17">
    <source>
        <dbReference type="Pfam" id="PF20750"/>
    </source>
</evidence>
<dbReference type="GO" id="GO:0005524">
    <property type="term" value="F:ATP binding"/>
    <property type="evidence" value="ECO:0007669"/>
    <property type="project" value="UniProtKB-UniRule"/>
</dbReference>
<dbReference type="PANTHER" id="PTHR10682">
    <property type="entry name" value="POLY A POLYMERASE"/>
    <property type="match status" value="1"/>
</dbReference>
<dbReference type="SUPFAM" id="SSF81301">
    <property type="entry name" value="Nucleotidyltransferase"/>
    <property type="match status" value="1"/>
</dbReference>
<feature type="domain" description="Poly(A) polymerase RNA-binding" evidence="15">
    <location>
        <begin position="358"/>
        <end position="552"/>
    </location>
</feature>
<dbReference type="Gene3D" id="3.30.70.590">
    <property type="entry name" value="Poly(A) polymerase predicted RNA binding domain"/>
    <property type="match status" value="1"/>
</dbReference>
<comment type="cofactor">
    <cofactor evidence="13">
        <name>Mg(2+)</name>
        <dbReference type="ChEBI" id="CHEBI:18420"/>
    </cofactor>
    <text evidence="13">Binds 2 magnesium ions. Also active with manganese.</text>
</comment>
<protein>
    <recommendedName>
        <fullName evidence="11">Poly(A) polymerase</fullName>
        <ecNumber evidence="11">2.7.7.19</ecNumber>
    </recommendedName>
</protein>
<feature type="binding site" evidence="13">
    <location>
        <position position="159"/>
    </location>
    <ligand>
        <name>Mg(2+)</name>
        <dbReference type="ChEBI" id="CHEBI:18420"/>
        <label>2</label>
        <note>catalytic</note>
    </ligand>
</feature>
<evidence type="ECO:0000313" key="19">
    <source>
        <dbReference type="Proteomes" id="UP000225277"/>
    </source>
</evidence>
<dbReference type="PIRSF" id="PIRSF018425">
    <property type="entry name" value="PolyA_polymerase"/>
    <property type="match status" value="1"/>
</dbReference>
<keyword evidence="9 13" id="KW-0460">Magnesium</keyword>
<evidence type="ECO:0000256" key="8">
    <source>
        <dbReference type="ARBA" id="ARBA00022840"/>
    </source>
</evidence>
<comment type="subcellular location">
    <subcellularLocation>
        <location evidence="2 11">Nucleus</location>
    </subcellularLocation>
</comment>
<gene>
    <name evidence="18" type="ORF">RCC_09278</name>
</gene>
<reference evidence="18 19" key="1">
    <citation type="submission" date="2016-03" db="EMBL/GenBank/DDBJ databases">
        <authorList>
            <person name="Ploux O."/>
        </authorList>
    </citation>
    <scope>NUCLEOTIDE SEQUENCE [LARGE SCALE GENOMIC DNA]</scope>
    <source>
        <strain evidence="18 19">URUG2</strain>
    </source>
</reference>
<keyword evidence="8 11" id="KW-0067">ATP-binding</keyword>
<evidence type="ECO:0000256" key="9">
    <source>
        <dbReference type="ARBA" id="ARBA00022842"/>
    </source>
</evidence>
<evidence type="ECO:0000256" key="14">
    <source>
        <dbReference type="SAM" id="MobiDB-lite"/>
    </source>
</evidence>
<dbReference type="GO" id="GO:0046872">
    <property type="term" value="F:metal ion binding"/>
    <property type="evidence" value="ECO:0007669"/>
    <property type="project" value="UniProtKB-KW"/>
</dbReference>
<dbReference type="GO" id="GO:1990817">
    <property type="term" value="F:poly(A) RNA polymerase activity"/>
    <property type="evidence" value="ECO:0007669"/>
    <property type="project" value="UniProtKB-UniRule"/>
</dbReference>
<evidence type="ECO:0000256" key="1">
    <source>
        <dbReference type="ARBA" id="ARBA00001936"/>
    </source>
</evidence>
<feature type="domain" description="Poly(A) polymerase central" evidence="16">
    <location>
        <begin position="212"/>
        <end position="356"/>
    </location>
</feature>
<dbReference type="InterPro" id="IPR043519">
    <property type="entry name" value="NT_sf"/>
</dbReference>
<comment type="function">
    <text evidence="11">Polymerase that creates the 3'-poly(A) tail of mRNA's.</text>
</comment>
<dbReference type="FunFam" id="3.30.460.10:FF:000002">
    <property type="entry name" value="Poly(A) polymerase alpha, putative"/>
    <property type="match status" value="1"/>
</dbReference>
<feature type="binding site" evidence="13">
    <location>
        <position position="104"/>
    </location>
    <ligand>
        <name>Mg(2+)</name>
        <dbReference type="ChEBI" id="CHEBI:18420"/>
        <label>2</label>
        <note>catalytic</note>
    </ligand>
</feature>
<dbReference type="FunFam" id="1.10.1410.10:FF:000001">
    <property type="entry name" value="Putative poly(A) polymerase gamma"/>
    <property type="match status" value="1"/>
</dbReference>
<feature type="region of interest" description="Disordered" evidence="14">
    <location>
        <begin position="1"/>
        <end position="22"/>
    </location>
</feature>
<dbReference type="Gene3D" id="3.30.460.10">
    <property type="entry name" value="Beta Polymerase, domain 2"/>
    <property type="match status" value="1"/>
</dbReference>
<dbReference type="STRING" id="112498.A0A2D3VLS7"/>
<dbReference type="Proteomes" id="UP000225277">
    <property type="component" value="Unassembled WGS sequence"/>
</dbReference>
<dbReference type="OrthoDB" id="412748at2759"/>
<dbReference type="PANTHER" id="PTHR10682:SF10">
    <property type="entry name" value="POLYNUCLEOTIDE ADENYLYLTRANSFERASE"/>
    <property type="match status" value="1"/>
</dbReference>
<feature type="binding site" evidence="12">
    <location>
        <position position="229"/>
    </location>
    <ligand>
        <name>ATP</name>
        <dbReference type="ChEBI" id="CHEBI:30616"/>
    </ligand>
</feature>
<feature type="binding site" evidence="12">
    <location>
        <position position="159"/>
    </location>
    <ligand>
        <name>ATP</name>
        <dbReference type="ChEBI" id="CHEBI:30616"/>
    </ligand>
</feature>
<organism evidence="18 19">
    <name type="scientific">Ramularia collo-cygni</name>
    <dbReference type="NCBI Taxonomy" id="112498"/>
    <lineage>
        <taxon>Eukaryota</taxon>
        <taxon>Fungi</taxon>
        <taxon>Dikarya</taxon>
        <taxon>Ascomycota</taxon>
        <taxon>Pezizomycotina</taxon>
        <taxon>Dothideomycetes</taxon>
        <taxon>Dothideomycetidae</taxon>
        <taxon>Mycosphaerellales</taxon>
        <taxon>Mycosphaerellaceae</taxon>
        <taxon>Ramularia</taxon>
    </lineage>
</organism>
<evidence type="ECO:0000256" key="5">
    <source>
        <dbReference type="ARBA" id="ARBA00022679"/>
    </source>
</evidence>
<feature type="binding site" evidence="12">
    <location>
        <position position="220"/>
    </location>
    <ligand>
        <name>ATP</name>
        <dbReference type="ChEBI" id="CHEBI:30616"/>
    </ligand>
</feature>
<dbReference type="InterPro" id="IPR048840">
    <property type="entry name" value="PolA_pol_NTPase"/>
</dbReference>
<dbReference type="GO" id="GO:0006397">
    <property type="term" value="P:mRNA processing"/>
    <property type="evidence" value="ECO:0007669"/>
    <property type="project" value="UniProtKB-KW"/>
</dbReference>
<evidence type="ECO:0000259" key="15">
    <source>
        <dbReference type="Pfam" id="PF04926"/>
    </source>
</evidence>
<dbReference type="GO" id="GO:0003723">
    <property type="term" value="F:RNA binding"/>
    <property type="evidence" value="ECO:0007669"/>
    <property type="project" value="UniProtKB-UniRule"/>
</dbReference>
<keyword evidence="6 13" id="KW-0479">Metal-binding</keyword>
<dbReference type="CDD" id="cd05402">
    <property type="entry name" value="NT_PAP_TUTase"/>
    <property type="match status" value="1"/>
</dbReference>
<dbReference type="InterPro" id="IPR014492">
    <property type="entry name" value="PolyA_polymerase"/>
</dbReference>
<dbReference type="GeneID" id="35604350"/>
<feature type="domain" description="Poly(A) polymerase nucleotidyltransferase" evidence="17">
    <location>
        <begin position="10"/>
        <end position="206"/>
    </location>
</feature>
<comment type="catalytic activity">
    <reaction evidence="11">
        <text>RNA(n) + ATP = RNA(n)-3'-adenine ribonucleotide + diphosphate</text>
        <dbReference type="Rhea" id="RHEA:11332"/>
        <dbReference type="Rhea" id="RHEA-COMP:14527"/>
        <dbReference type="Rhea" id="RHEA-COMP:17347"/>
        <dbReference type="ChEBI" id="CHEBI:30616"/>
        <dbReference type="ChEBI" id="CHEBI:33019"/>
        <dbReference type="ChEBI" id="CHEBI:140395"/>
        <dbReference type="ChEBI" id="CHEBI:173115"/>
        <dbReference type="EC" id="2.7.7.19"/>
    </reaction>
</comment>
<evidence type="ECO:0000256" key="13">
    <source>
        <dbReference type="PIRSR" id="PIRSR018425-2"/>
    </source>
</evidence>
<keyword evidence="4 11" id="KW-0507">mRNA processing</keyword>
<feature type="binding site" evidence="13">
    <location>
        <position position="104"/>
    </location>
    <ligand>
        <name>Mg(2+)</name>
        <dbReference type="ChEBI" id="CHEBI:18420"/>
        <label>1</label>
        <note>catalytic</note>
    </ligand>
</feature>
<name>A0A2D3VLS7_9PEZI</name>
<evidence type="ECO:0000256" key="12">
    <source>
        <dbReference type="PIRSR" id="PIRSR018425-1"/>
    </source>
</evidence>
<dbReference type="SUPFAM" id="SSF81631">
    <property type="entry name" value="PAP/OAS1 substrate-binding domain"/>
    <property type="match status" value="1"/>
</dbReference>
<keyword evidence="19" id="KW-1185">Reference proteome</keyword>